<feature type="chain" id="PRO_5032982899" evidence="9">
    <location>
        <begin position="18"/>
        <end position="817"/>
    </location>
</feature>
<dbReference type="GO" id="GO:0050839">
    <property type="term" value="F:cell adhesion molecule binding"/>
    <property type="evidence" value="ECO:0007669"/>
    <property type="project" value="TreeGrafter"/>
</dbReference>
<dbReference type="SMART" id="SM00409">
    <property type="entry name" value="IG"/>
    <property type="match status" value="4"/>
</dbReference>
<evidence type="ECO:0000259" key="10">
    <source>
        <dbReference type="PROSITE" id="PS50835"/>
    </source>
</evidence>
<dbReference type="CDD" id="cd00096">
    <property type="entry name" value="Ig"/>
    <property type="match status" value="2"/>
</dbReference>
<dbReference type="InterPro" id="IPR013098">
    <property type="entry name" value="Ig_I-set"/>
</dbReference>
<sequence>MYFSILLLNLVLFQVYGELVIKPSEASLTRDQYKSFIALCTGQSDDQIIAWRSPQQKEISEHDNDRITAERQTNGIRLRIRNLTTEDQGTWECIGTHMNGQRIKKSFQMIIKVPITFNAESVQYVALGQPTVIKCTVQASPVAEVSWFKGQDKLRIETPKYEVHNNGLRISRIEMLDNDTFWCRADVLETGESRDFPIHVIVSKSINQTHITCANPCAIEKKTATLICDAYGLPAPKYLWFYGSDKPVSASEVPKLVVRENQLTINYVDETDNGKYSCQAFNEFDRKGQRAEYHLHVIVPPRLSLISPIEINYDSQNSQRVSFQCRIERGSSDGLSLEWQYLNNTPIQSTNGISVDRTQLETHKLIELHFNPVQREHFGNYSCVAKNLADSTYAIASLLIKFPPIYIGPNINIISTIPNYRTIIHCLFDSYPPPQIQWLKMSRTVQDPEGRILAVDIDNGVNDITTKQIGSTHYESILSYTPTERDFGLSFECRALNPRLGRHSFTLQRAQPPKRVNITQVKSLPNGVEIFIQSSEMGDLPITQYILKYDIKNTKNSQLQTLIIPAHILSEQIIKVENLRPSTDYQLTIVAESQAGVGEEIRSIEFRTLDRQKPNFTIDDNQNRTCSNDESCLITWSIESDGGAPITRTEISYAKAKDEDSLDIEGEFNTPISIDLSMTEYELTKLKADTYYIILIKLYNDAGFAEKKFRIKTSKEENDKIQKQTLITDYRKAQPNKWAVIGIILAIIFSAITIVTVCVILRACRFDGIHKTTNSDHQTTPMMNGEHHSDKTNSHSSTTKKTKAATSVQVFPDDDSV</sequence>
<keyword evidence="3 8" id="KW-0472">Membrane</keyword>
<dbReference type="SMART" id="SM00060">
    <property type="entry name" value="FN3"/>
    <property type="match status" value="2"/>
</dbReference>
<reference evidence="12" key="1">
    <citation type="submission" date="2021-02" db="EMBL/GenBank/DDBJ databases">
        <authorList>
            <person name="Nowell W R."/>
        </authorList>
    </citation>
    <scope>NUCLEOTIDE SEQUENCE</scope>
</reference>
<keyword evidence="8" id="KW-0812">Transmembrane</keyword>
<dbReference type="PROSITE" id="PS50853">
    <property type="entry name" value="FN3"/>
    <property type="match status" value="2"/>
</dbReference>
<proteinExistence type="predicted"/>
<dbReference type="PANTHER" id="PTHR11640">
    <property type="entry name" value="NEPHRIN"/>
    <property type="match status" value="1"/>
</dbReference>
<feature type="transmembrane region" description="Helical" evidence="8">
    <location>
        <begin position="738"/>
        <end position="761"/>
    </location>
</feature>
<evidence type="ECO:0000313" key="12">
    <source>
        <dbReference type="EMBL" id="CAF0864252.1"/>
    </source>
</evidence>
<accession>A0A813WZA0</accession>
<dbReference type="InterPro" id="IPR007110">
    <property type="entry name" value="Ig-like_dom"/>
</dbReference>
<feature type="domain" description="Fibronectin type-III" evidence="11">
    <location>
        <begin position="617"/>
        <end position="716"/>
    </location>
</feature>
<dbReference type="InterPro" id="IPR003599">
    <property type="entry name" value="Ig_sub"/>
</dbReference>
<dbReference type="PROSITE" id="PS50835">
    <property type="entry name" value="IG_LIKE"/>
    <property type="match status" value="3"/>
</dbReference>
<dbReference type="GO" id="GO:0098609">
    <property type="term" value="P:cell-cell adhesion"/>
    <property type="evidence" value="ECO:0007669"/>
    <property type="project" value="TreeGrafter"/>
</dbReference>
<protein>
    <submittedName>
        <fullName evidence="12">Uncharacterized protein</fullName>
    </submittedName>
</protein>
<dbReference type="Pfam" id="PF07679">
    <property type="entry name" value="I-set"/>
    <property type="match status" value="1"/>
</dbReference>
<dbReference type="OrthoDB" id="10056271at2759"/>
<feature type="domain" description="Ig-like" evidence="10">
    <location>
        <begin position="197"/>
        <end position="296"/>
    </location>
</feature>
<dbReference type="InterPro" id="IPR036116">
    <property type="entry name" value="FN3_sf"/>
</dbReference>
<feature type="domain" description="Ig-like" evidence="10">
    <location>
        <begin position="114"/>
        <end position="185"/>
    </location>
</feature>
<dbReference type="GO" id="GO:0005886">
    <property type="term" value="C:plasma membrane"/>
    <property type="evidence" value="ECO:0007669"/>
    <property type="project" value="TreeGrafter"/>
</dbReference>
<dbReference type="Pfam" id="PF13927">
    <property type="entry name" value="Ig_3"/>
    <property type="match status" value="2"/>
</dbReference>
<dbReference type="InterPro" id="IPR013783">
    <property type="entry name" value="Ig-like_fold"/>
</dbReference>
<dbReference type="InterPro" id="IPR003961">
    <property type="entry name" value="FN3_dom"/>
</dbReference>
<keyword evidence="8" id="KW-1133">Transmembrane helix</keyword>
<dbReference type="Pfam" id="PF00041">
    <property type="entry name" value="fn3"/>
    <property type="match status" value="1"/>
</dbReference>
<feature type="domain" description="Fibronectin type-III" evidence="11">
    <location>
        <begin position="512"/>
        <end position="611"/>
    </location>
</feature>
<dbReference type="Gene3D" id="2.60.40.10">
    <property type="entry name" value="Immunoglobulins"/>
    <property type="match status" value="7"/>
</dbReference>
<name>A0A813WZA0_9BILA</name>
<dbReference type="InterPro" id="IPR036179">
    <property type="entry name" value="Ig-like_dom_sf"/>
</dbReference>
<feature type="signal peptide" evidence="9">
    <location>
        <begin position="1"/>
        <end position="17"/>
    </location>
</feature>
<evidence type="ECO:0000313" key="13">
    <source>
        <dbReference type="Proteomes" id="UP000663891"/>
    </source>
</evidence>
<keyword evidence="9" id="KW-0732">Signal</keyword>
<keyword evidence="4" id="KW-1015">Disulfide bond</keyword>
<dbReference type="Proteomes" id="UP000663891">
    <property type="component" value="Unassembled WGS sequence"/>
</dbReference>
<comment type="subcellular location">
    <subcellularLocation>
        <location evidence="1">Membrane</location>
        <topology evidence="1">Single-pass type I membrane protein</topology>
    </subcellularLocation>
</comment>
<dbReference type="GO" id="GO:0005911">
    <property type="term" value="C:cell-cell junction"/>
    <property type="evidence" value="ECO:0007669"/>
    <property type="project" value="TreeGrafter"/>
</dbReference>
<dbReference type="EMBL" id="CAJNON010000047">
    <property type="protein sequence ID" value="CAF0864252.1"/>
    <property type="molecule type" value="Genomic_DNA"/>
</dbReference>
<dbReference type="SMART" id="SM00408">
    <property type="entry name" value="IGc2"/>
    <property type="match status" value="4"/>
</dbReference>
<dbReference type="PANTHER" id="PTHR11640:SF158">
    <property type="entry name" value="V-SET AND IMMUNOGLOBULIN DOMAIN-CONTAINING PROTEIN 10-LIKE 2"/>
    <property type="match status" value="1"/>
</dbReference>
<feature type="domain" description="Ig-like" evidence="10">
    <location>
        <begin position="301"/>
        <end position="396"/>
    </location>
</feature>
<gene>
    <name evidence="12" type="ORF">VCS650_LOCUS7364</name>
</gene>
<dbReference type="AlphaFoldDB" id="A0A813WZA0"/>
<evidence type="ECO:0000256" key="6">
    <source>
        <dbReference type="ARBA" id="ARBA00023319"/>
    </source>
</evidence>
<keyword evidence="6" id="KW-0393">Immunoglobulin domain</keyword>
<evidence type="ECO:0000256" key="9">
    <source>
        <dbReference type="SAM" id="SignalP"/>
    </source>
</evidence>
<dbReference type="InterPro" id="IPR003598">
    <property type="entry name" value="Ig_sub2"/>
</dbReference>
<comment type="caution">
    <text evidence="12">The sequence shown here is derived from an EMBL/GenBank/DDBJ whole genome shotgun (WGS) entry which is preliminary data.</text>
</comment>
<feature type="region of interest" description="Disordered" evidence="7">
    <location>
        <begin position="774"/>
        <end position="806"/>
    </location>
</feature>
<evidence type="ECO:0000259" key="11">
    <source>
        <dbReference type="PROSITE" id="PS50853"/>
    </source>
</evidence>
<evidence type="ECO:0000256" key="7">
    <source>
        <dbReference type="SAM" id="MobiDB-lite"/>
    </source>
</evidence>
<evidence type="ECO:0000256" key="1">
    <source>
        <dbReference type="ARBA" id="ARBA00004479"/>
    </source>
</evidence>
<evidence type="ECO:0000256" key="4">
    <source>
        <dbReference type="ARBA" id="ARBA00023157"/>
    </source>
</evidence>
<evidence type="ECO:0000256" key="3">
    <source>
        <dbReference type="ARBA" id="ARBA00023136"/>
    </source>
</evidence>
<organism evidence="12 13">
    <name type="scientific">Adineta steineri</name>
    <dbReference type="NCBI Taxonomy" id="433720"/>
    <lineage>
        <taxon>Eukaryota</taxon>
        <taxon>Metazoa</taxon>
        <taxon>Spiralia</taxon>
        <taxon>Gnathifera</taxon>
        <taxon>Rotifera</taxon>
        <taxon>Eurotatoria</taxon>
        <taxon>Bdelloidea</taxon>
        <taxon>Adinetida</taxon>
        <taxon>Adinetidae</taxon>
        <taxon>Adineta</taxon>
    </lineage>
</organism>
<dbReference type="SUPFAM" id="SSF49265">
    <property type="entry name" value="Fibronectin type III"/>
    <property type="match status" value="1"/>
</dbReference>
<keyword evidence="2" id="KW-0677">Repeat</keyword>
<evidence type="ECO:0000256" key="8">
    <source>
        <dbReference type="SAM" id="Phobius"/>
    </source>
</evidence>
<evidence type="ECO:0000256" key="2">
    <source>
        <dbReference type="ARBA" id="ARBA00022737"/>
    </source>
</evidence>
<evidence type="ECO:0000256" key="5">
    <source>
        <dbReference type="ARBA" id="ARBA00023180"/>
    </source>
</evidence>
<dbReference type="SUPFAM" id="SSF48726">
    <property type="entry name" value="Immunoglobulin"/>
    <property type="match status" value="5"/>
</dbReference>
<keyword evidence="5" id="KW-0325">Glycoprotein</keyword>
<dbReference type="InterPro" id="IPR051275">
    <property type="entry name" value="Cell_adhesion_signaling"/>
</dbReference>
<dbReference type="CDD" id="cd00063">
    <property type="entry name" value="FN3"/>
    <property type="match status" value="2"/>
</dbReference>